<feature type="transmembrane region" description="Helical" evidence="8">
    <location>
        <begin position="178"/>
        <end position="199"/>
    </location>
</feature>
<keyword evidence="6 8" id="KW-1133">Transmembrane helix</keyword>
<evidence type="ECO:0000256" key="7">
    <source>
        <dbReference type="ARBA" id="ARBA00023136"/>
    </source>
</evidence>
<dbReference type="SUPFAM" id="SSF161098">
    <property type="entry name" value="MetI-like"/>
    <property type="match status" value="1"/>
</dbReference>
<feature type="transmembrane region" description="Helical" evidence="8">
    <location>
        <begin position="205"/>
        <end position="224"/>
    </location>
</feature>
<gene>
    <name evidence="10" type="ORF">AGRA3207_001911</name>
</gene>
<sequence length="275" mass="28838">MTGTRLLRLVGLLYILVVAGYLLVPSVLVTVMSFGKGELLRFPPELFSLRWYDEFLGSADWRDAAVRSILVGLGAAGLSAVLGTAAAIAVVRGQLPLRRVFAALAISPMVVPPVVIAVGGYKTFDRFHLIGSLPGLVLVHTVFGVPVVMLLVTASLLRLDDRLELASTSLGAGMWTTYRRITLPLIAPAILSGALFAFLTSFDELVVAVFLIGAAGSTLPMKIFSEITFGLSPVVAAISALLLLLTAVILGAAGAVRGGPESATTAAQAQRKELV</sequence>
<feature type="transmembrane region" description="Helical" evidence="8">
    <location>
        <begin position="12"/>
        <end position="34"/>
    </location>
</feature>
<dbReference type="RefSeq" id="WP_231334220.1">
    <property type="nucleotide sequence ID" value="NZ_CP059572.1"/>
</dbReference>
<evidence type="ECO:0000256" key="1">
    <source>
        <dbReference type="ARBA" id="ARBA00004429"/>
    </source>
</evidence>
<dbReference type="PROSITE" id="PS50928">
    <property type="entry name" value="ABC_TM1"/>
    <property type="match status" value="1"/>
</dbReference>
<keyword evidence="7 8" id="KW-0472">Membrane</keyword>
<evidence type="ECO:0000256" key="4">
    <source>
        <dbReference type="ARBA" id="ARBA00022519"/>
    </source>
</evidence>
<keyword evidence="2 8" id="KW-0813">Transport</keyword>
<evidence type="ECO:0000256" key="6">
    <source>
        <dbReference type="ARBA" id="ARBA00022989"/>
    </source>
</evidence>
<dbReference type="PANTHER" id="PTHR43357">
    <property type="entry name" value="INNER MEMBRANE ABC TRANSPORTER PERMEASE PROTEIN YDCV"/>
    <property type="match status" value="1"/>
</dbReference>
<keyword evidence="11" id="KW-1185">Reference proteome</keyword>
<dbReference type="InterPro" id="IPR035906">
    <property type="entry name" value="MetI-like_sf"/>
</dbReference>
<feature type="transmembrane region" description="Helical" evidence="8">
    <location>
        <begin position="69"/>
        <end position="91"/>
    </location>
</feature>
<feature type="transmembrane region" description="Helical" evidence="8">
    <location>
        <begin position="100"/>
        <end position="121"/>
    </location>
</feature>
<evidence type="ECO:0000256" key="3">
    <source>
        <dbReference type="ARBA" id="ARBA00022475"/>
    </source>
</evidence>
<evidence type="ECO:0000256" key="8">
    <source>
        <dbReference type="RuleBase" id="RU363032"/>
    </source>
</evidence>
<dbReference type="InterPro" id="IPR000515">
    <property type="entry name" value="MetI-like"/>
</dbReference>
<dbReference type="EMBL" id="CP059572">
    <property type="protein sequence ID" value="QXJ21090.1"/>
    <property type="molecule type" value="Genomic_DNA"/>
</dbReference>
<evidence type="ECO:0000313" key="11">
    <source>
        <dbReference type="Proteomes" id="UP001049518"/>
    </source>
</evidence>
<dbReference type="Pfam" id="PF00528">
    <property type="entry name" value="BPD_transp_1"/>
    <property type="match status" value="1"/>
</dbReference>
<feature type="transmembrane region" description="Helical" evidence="8">
    <location>
        <begin position="231"/>
        <end position="253"/>
    </location>
</feature>
<name>A0ABX8QR01_9ACTN</name>
<feature type="transmembrane region" description="Helical" evidence="8">
    <location>
        <begin position="133"/>
        <end position="157"/>
    </location>
</feature>
<keyword evidence="3" id="KW-1003">Cell membrane</keyword>
<accession>A0ABX8QR01</accession>
<protein>
    <submittedName>
        <fullName evidence="10">ABC transporter permease</fullName>
    </submittedName>
</protein>
<evidence type="ECO:0000256" key="5">
    <source>
        <dbReference type="ARBA" id="ARBA00022692"/>
    </source>
</evidence>
<keyword evidence="5 8" id="KW-0812">Transmembrane</keyword>
<evidence type="ECO:0000313" key="10">
    <source>
        <dbReference type="EMBL" id="QXJ21090.1"/>
    </source>
</evidence>
<proteinExistence type="inferred from homology"/>
<organism evidence="10 11">
    <name type="scientific">Actinomadura graeca</name>
    <dbReference type="NCBI Taxonomy" id="2750812"/>
    <lineage>
        <taxon>Bacteria</taxon>
        <taxon>Bacillati</taxon>
        <taxon>Actinomycetota</taxon>
        <taxon>Actinomycetes</taxon>
        <taxon>Streptosporangiales</taxon>
        <taxon>Thermomonosporaceae</taxon>
        <taxon>Actinomadura</taxon>
    </lineage>
</organism>
<dbReference type="Proteomes" id="UP001049518">
    <property type="component" value="Chromosome"/>
</dbReference>
<dbReference type="PANTHER" id="PTHR43357:SF4">
    <property type="entry name" value="INNER MEMBRANE ABC TRANSPORTER PERMEASE PROTEIN YDCV"/>
    <property type="match status" value="1"/>
</dbReference>
<dbReference type="Gene3D" id="1.10.3720.10">
    <property type="entry name" value="MetI-like"/>
    <property type="match status" value="1"/>
</dbReference>
<comment type="subcellular location">
    <subcellularLocation>
        <location evidence="1">Cell inner membrane</location>
        <topology evidence="1">Multi-pass membrane protein</topology>
    </subcellularLocation>
    <subcellularLocation>
        <location evidence="8">Cell membrane</location>
        <topology evidence="8">Multi-pass membrane protein</topology>
    </subcellularLocation>
</comment>
<reference evidence="10" key="1">
    <citation type="submission" date="2020-07" db="EMBL/GenBank/DDBJ databases">
        <authorList>
            <person name="Tarantini F.S."/>
            <person name="Hong K.W."/>
            <person name="Chan K.G."/>
        </authorList>
    </citation>
    <scope>NUCLEOTIDE SEQUENCE</scope>
    <source>
        <strain evidence="10">32-07</strain>
    </source>
</reference>
<dbReference type="CDD" id="cd06261">
    <property type="entry name" value="TM_PBP2"/>
    <property type="match status" value="1"/>
</dbReference>
<evidence type="ECO:0000256" key="2">
    <source>
        <dbReference type="ARBA" id="ARBA00022448"/>
    </source>
</evidence>
<comment type="similarity">
    <text evidence="8">Belongs to the binding-protein-dependent transport system permease family.</text>
</comment>
<evidence type="ECO:0000259" key="9">
    <source>
        <dbReference type="PROSITE" id="PS50928"/>
    </source>
</evidence>
<feature type="domain" description="ABC transmembrane type-1" evidence="9">
    <location>
        <begin position="65"/>
        <end position="253"/>
    </location>
</feature>
<keyword evidence="4" id="KW-0997">Cell inner membrane</keyword>